<protein>
    <recommendedName>
        <fullName evidence="4">Integral membrane protein-like protein</fullName>
    </recommendedName>
</protein>
<keyword evidence="1" id="KW-0472">Membrane</keyword>
<organism evidence="2 3">
    <name type="scientific">Candidatus Gottesmanbacteria bacterium GW2011_GWB1_43_11</name>
    <dbReference type="NCBI Taxonomy" id="1618446"/>
    <lineage>
        <taxon>Bacteria</taxon>
        <taxon>Candidatus Gottesmaniibacteriota</taxon>
    </lineage>
</organism>
<accession>A0A0G1CP01</accession>
<reference evidence="2 3" key="1">
    <citation type="journal article" date="2015" name="Nature">
        <title>rRNA introns, odd ribosomes, and small enigmatic genomes across a large radiation of phyla.</title>
        <authorList>
            <person name="Brown C.T."/>
            <person name="Hug L.A."/>
            <person name="Thomas B.C."/>
            <person name="Sharon I."/>
            <person name="Castelle C.J."/>
            <person name="Singh A."/>
            <person name="Wilkins M.J."/>
            <person name="Williams K.H."/>
            <person name="Banfield J.F."/>
        </authorList>
    </citation>
    <scope>NUCLEOTIDE SEQUENCE [LARGE SCALE GENOMIC DNA]</scope>
</reference>
<evidence type="ECO:0000256" key="1">
    <source>
        <dbReference type="SAM" id="Phobius"/>
    </source>
</evidence>
<evidence type="ECO:0000313" key="3">
    <source>
        <dbReference type="Proteomes" id="UP000034050"/>
    </source>
</evidence>
<feature type="transmembrane region" description="Helical" evidence="1">
    <location>
        <begin position="304"/>
        <end position="321"/>
    </location>
</feature>
<feature type="transmembrane region" description="Helical" evidence="1">
    <location>
        <begin position="150"/>
        <end position="167"/>
    </location>
</feature>
<proteinExistence type="predicted"/>
<keyword evidence="1" id="KW-0812">Transmembrane</keyword>
<dbReference type="EMBL" id="LCFD01000002">
    <property type="protein sequence ID" value="KKS87490.1"/>
    <property type="molecule type" value="Genomic_DNA"/>
</dbReference>
<feature type="transmembrane region" description="Helical" evidence="1">
    <location>
        <begin position="93"/>
        <end position="115"/>
    </location>
</feature>
<feature type="transmembrane region" description="Helical" evidence="1">
    <location>
        <begin position="275"/>
        <end position="292"/>
    </location>
</feature>
<evidence type="ECO:0000313" key="2">
    <source>
        <dbReference type="EMBL" id="KKS87490.1"/>
    </source>
</evidence>
<dbReference type="STRING" id="1618446.UV61_C0002G0211"/>
<feature type="transmembrane region" description="Helical" evidence="1">
    <location>
        <begin position="174"/>
        <end position="198"/>
    </location>
</feature>
<feature type="transmembrane region" description="Helical" evidence="1">
    <location>
        <begin position="12"/>
        <end position="35"/>
    </location>
</feature>
<keyword evidence="1" id="KW-1133">Transmembrane helix</keyword>
<dbReference type="AlphaFoldDB" id="A0A0G1CP01"/>
<gene>
    <name evidence="2" type="ORF">UV61_C0002G0211</name>
</gene>
<feature type="transmembrane region" description="Helical" evidence="1">
    <location>
        <begin position="210"/>
        <end position="228"/>
    </location>
</feature>
<evidence type="ECO:0008006" key="4">
    <source>
        <dbReference type="Google" id="ProtNLM"/>
    </source>
</evidence>
<name>A0A0G1CP01_9BACT</name>
<comment type="caution">
    <text evidence="2">The sequence shown here is derived from an EMBL/GenBank/DDBJ whole genome shotgun (WGS) entry which is preliminary data.</text>
</comment>
<sequence>MSEKLKIQMREWRSGLILIFVIGIIARLVLTNIVYSFDAASFVIWAKYLVNHRLADLFEFLPAGYTPYPPIYYYVLKVLGKTIEFFGWWKPDWLAYLLIKIPVFTADIIVASLVYHFTLKYLSKTDALWATGFYFLHPAIIYNTSVWGQIDSIIIAMGLVSIMLIFQKKIFPGLLFYLLDVLTKLQSLAMLPLILFLAVVETPFKKTLRLLPWIILIGILPFIPVVWVKGFKWTWDYFFTIPNWYAYTSVYTYNLWAPFGFIVTDNSKFLGLVQFKYLGIVLFWLAAVLILYPLRKKANRTPLMYMFAAFLLWYDFSYFATRIHSRYLIYSFGFFAPFFRRFPGIGILLSILMIADFLLPNKNPALVWLVDWLNQPITIVTFVIYAGGLFVLSYHAYQKLTKITHA</sequence>
<feature type="transmembrane region" description="Helical" evidence="1">
    <location>
        <begin position="379"/>
        <end position="397"/>
    </location>
</feature>
<feature type="transmembrane region" description="Helical" evidence="1">
    <location>
        <begin position="342"/>
        <end position="359"/>
    </location>
</feature>
<dbReference type="Proteomes" id="UP000034050">
    <property type="component" value="Unassembled WGS sequence"/>
</dbReference>